<dbReference type="STRING" id="27349.A0A0L6V6R9"/>
<dbReference type="OrthoDB" id="2496844at2759"/>
<dbReference type="Pfam" id="PF20515">
    <property type="entry name" value="2OG-FeII_Oxy_6"/>
    <property type="match status" value="1"/>
</dbReference>
<keyword evidence="3" id="KW-1185">Reference proteome</keyword>
<organism evidence="2 3">
    <name type="scientific">Puccinia sorghi</name>
    <dbReference type="NCBI Taxonomy" id="27349"/>
    <lineage>
        <taxon>Eukaryota</taxon>
        <taxon>Fungi</taxon>
        <taxon>Dikarya</taxon>
        <taxon>Basidiomycota</taxon>
        <taxon>Pucciniomycotina</taxon>
        <taxon>Pucciniomycetes</taxon>
        <taxon>Pucciniales</taxon>
        <taxon>Pucciniaceae</taxon>
        <taxon>Puccinia</taxon>
    </lineage>
</organism>
<dbReference type="AlphaFoldDB" id="A0A0L6V6R9"/>
<comment type="caution">
    <text evidence="2">The sequence shown here is derived from an EMBL/GenBank/DDBJ whole genome shotgun (WGS) entry which is preliminary data.</text>
</comment>
<dbReference type="InterPro" id="IPR046798">
    <property type="entry name" value="2OG-FeII_Oxy_6"/>
</dbReference>
<proteinExistence type="predicted"/>
<reference evidence="2 3" key="1">
    <citation type="submission" date="2015-08" db="EMBL/GenBank/DDBJ databases">
        <title>Next Generation Sequencing and Analysis of the Genome of Puccinia sorghi L Schw, the Causal Agent of Maize Common Rust.</title>
        <authorList>
            <person name="Rochi L."/>
            <person name="Burguener G."/>
            <person name="Darino M."/>
            <person name="Turjanski A."/>
            <person name="Kreff E."/>
            <person name="Dieguez M.J."/>
            <person name="Sacco F."/>
        </authorList>
    </citation>
    <scope>NUCLEOTIDE SEQUENCE [LARGE SCALE GENOMIC DNA]</scope>
    <source>
        <strain evidence="2 3">RO10H11247</strain>
    </source>
</reference>
<dbReference type="Proteomes" id="UP000037035">
    <property type="component" value="Unassembled WGS sequence"/>
</dbReference>
<gene>
    <name evidence="2" type="ORF">VP01_2412g4</name>
</gene>
<feature type="domain" description="Tet-like 2OG-Fe(II) oxygenase" evidence="1">
    <location>
        <begin position="60"/>
        <end position="277"/>
    </location>
</feature>
<sequence length="301" mass="34263">MSTEEISQMSEDKFWKEKSLKANLNLSGVAHIHSFIFWPYESWKNIIDVVKSYTFATMNPSLKSQYQHLSHSCIAQYTYQNLYQSNGPQYSGNIYSLGWKKGYKISSKIDTTDIAAIPTFQPKSHCSIYLSKSKSGYEISSKIGTTGIAEKVAKDQKGYRQLQTLPEQNTFIGKQFYSVSVPLFKQFKQQHNSLNAPLLEPKFKEYPKVFTFHLSFTISNFSNLPHKEDDASLFTLVMWIPIEKTTDDLCGINFSGFNSIVECAWKVTAYSHLTLPSCNPSNSLHTYMGLSCHLPKKTQSS</sequence>
<name>A0A0L6V6R9_9BASI</name>
<dbReference type="EMBL" id="LAVV01007295">
    <property type="protein sequence ID" value="KNZ56399.1"/>
    <property type="molecule type" value="Genomic_DNA"/>
</dbReference>
<protein>
    <recommendedName>
        <fullName evidence="1">Tet-like 2OG-Fe(II) oxygenase domain-containing protein</fullName>
    </recommendedName>
</protein>
<dbReference type="VEuPathDB" id="FungiDB:VP01_2412g4"/>
<evidence type="ECO:0000313" key="3">
    <source>
        <dbReference type="Proteomes" id="UP000037035"/>
    </source>
</evidence>
<evidence type="ECO:0000313" key="2">
    <source>
        <dbReference type="EMBL" id="KNZ56399.1"/>
    </source>
</evidence>
<accession>A0A0L6V6R9</accession>
<evidence type="ECO:0000259" key="1">
    <source>
        <dbReference type="Pfam" id="PF20515"/>
    </source>
</evidence>